<name>A0A371P6N3_9BACL</name>
<dbReference type="AlphaFoldDB" id="A0A371P6N3"/>
<evidence type="ECO:0000313" key="2">
    <source>
        <dbReference type="Proteomes" id="UP000261905"/>
    </source>
</evidence>
<sequence length="383" mass="45022">MGNIENYNDLSFENQILLLFSKSSMIQEEVELFTKLIGQHMNWSYVLGQLYFHKIPGIAWRNISKYILEQGNIKCAYSKLYSTLQQTYLSNIARAKEQFELSIPLLSQLEREGINYALLKGIVLSNSIYNDYGCREFNDLDILIDRASIKEVSQILNKLGYVQGTIDFRTNKVISSERKEIALWSMVSHEVYPFIKQFDMPLSKYHKADIQFSIDLLTSTRTDEEVSVFLKRSQTVSIMGHKLSTLSWADFLIFLCIHFYKEAINYDEVIKYKDLLLYKSCDIHNMVNNHNLNIDWYQLIDTVKTFNIEKSIYYSLYYVSQLYGNFIPVFVLEALKPNNLDYLNKVTFYEKDHGLFTWTDTIVNRFFNPMRVSELIDLNLKKT</sequence>
<protein>
    <recommendedName>
        <fullName evidence="3">Nucleotidyltransferase family protein</fullName>
    </recommendedName>
</protein>
<dbReference type="Pfam" id="PF14907">
    <property type="entry name" value="NTP_transf_5"/>
    <property type="match status" value="1"/>
</dbReference>
<dbReference type="OrthoDB" id="1737003at2"/>
<reference evidence="1 2" key="1">
    <citation type="submission" date="2018-08" db="EMBL/GenBank/DDBJ databases">
        <title>Paenibacillus sp. M4BSY-1, whole genome shotgun sequence.</title>
        <authorList>
            <person name="Tuo L."/>
        </authorList>
    </citation>
    <scope>NUCLEOTIDE SEQUENCE [LARGE SCALE GENOMIC DNA]</scope>
    <source>
        <strain evidence="1 2">M4BSY-1</strain>
    </source>
</reference>
<dbReference type="RefSeq" id="WP_116048925.1">
    <property type="nucleotide sequence ID" value="NZ_QUBQ01000005.1"/>
</dbReference>
<gene>
    <name evidence="1" type="ORF">DX130_21715</name>
</gene>
<evidence type="ECO:0000313" key="1">
    <source>
        <dbReference type="EMBL" id="REK71607.1"/>
    </source>
</evidence>
<dbReference type="Proteomes" id="UP000261905">
    <property type="component" value="Unassembled WGS sequence"/>
</dbReference>
<accession>A0A371P6N3</accession>
<dbReference type="EMBL" id="QUBQ01000005">
    <property type="protein sequence ID" value="REK71607.1"/>
    <property type="molecule type" value="Genomic_DNA"/>
</dbReference>
<proteinExistence type="predicted"/>
<evidence type="ECO:0008006" key="3">
    <source>
        <dbReference type="Google" id="ProtNLM"/>
    </source>
</evidence>
<keyword evidence="2" id="KW-1185">Reference proteome</keyword>
<dbReference type="InterPro" id="IPR039498">
    <property type="entry name" value="NTP_transf_5"/>
</dbReference>
<comment type="caution">
    <text evidence="1">The sequence shown here is derived from an EMBL/GenBank/DDBJ whole genome shotgun (WGS) entry which is preliminary data.</text>
</comment>
<organism evidence="1 2">
    <name type="scientific">Paenibacillus paeoniae</name>
    <dbReference type="NCBI Taxonomy" id="2292705"/>
    <lineage>
        <taxon>Bacteria</taxon>
        <taxon>Bacillati</taxon>
        <taxon>Bacillota</taxon>
        <taxon>Bacilli</taxon>
        <taxon>Bacillales</taxon>
        <taxon>Paenibacillaceae</taxon>
        <taxon>Paenibacillus</taxon>
    </lineage>
</organism>